<dbReference type="SUPFAM" id="SSF89550">
    <property type="entry name" value="PHP domain-like"/>
    <property type="match status" value="1"/>
</dbReference>
<dbReference type="PANTHER" id="PTHR39181">
    <property type="entry name" value="TYROSINE-PROTEIN PHOSPHATASE YWQE"/>
    <property type="match status" value="1"/>
</dbReference>
<dbReference type="EC" id="3.1.3.48" evidence="2"/>
<comment type="catalytic activity">
    <reaction evidence="5">
        <text>O-phospho-L-tyrosyl-[protein] + H2O = L-tyrosyl-[protein] + phosphate</text>
        <dbReference type="Rhea" id="RHEA:10684"/>
        <dbReference type="Rhea" id="RHEA-COMP:10136"/>
        <dbReference type="Rhea" id="RHEA-COMP:20101"/>
        <dbReference type="ChEBI" id="CHEBI:15377"/>
        <dbReference type="ChEBI" id="CHEBI:43474"/>
        <dbReference type="ChEBI" id="CHEBI:46858"/>
        <dbReference type="ChEBI" id="CHEBI:61978"/>
        <dbReference type="EC" id="3.1.3.48"/>
    </reaction>
</comment>
<evidence type="ECO:0000313" key="7">
    <source>
        <dbReference type="Proteomes" id="UP000183190"/>
    </source>
</evidence>
<dbReference type="Gene3D" id="3.20.20.140">
    <property type="entry name" value="Metal-dependent hydrolases"/>
    <property type="match status" value="1"/>
</dbReference>
<dbReference type="AlphaFoldDB" id="A0A1H6IU54"/>
<keyword evidence="4" id="KW-0904">Protein phosphatase</keyword>
<proteinExistence type="inferred from homology"/>
<comment type="similarity">
    <text evidence="1">Belongs to the metallo-dependent hydrolases superfamily. CpsB/CapC family.</text>
</comment>
<sequence length="224" mass="25812">MTEYHCHILPGIDDGAKDVDTSLAMIEMMKEQGVERIVATSHFYAHREKSVAEFLKKRQAAFEKIRDKSAIKDIILGAEVAIENGISELPDIEKLAIEGTRMILLELPYRAYAKWMSEEIYNIGAEFNLKVMLAHVHRYLEYYSKDEMEELLSTKAVMQINNEAFSSWSEKKLVKRIIADEKRFAFGSDAHNTNGRKPNWDLLKKKVKPDIIGLSDKVLERYTL</sequence>
<evidence type="ECO:0000256" key="3">
    <source>
        <dbReference type="ARBA" id="ARBA00022801"/>
    </source>
</evidence>
<evidence type="ECO:0000313" key="6">
    <source>
        <dbReference type="EMBL" id="SEH52860.1"/>
    </source>
</evidence>
<dbReference type="EMBL" id="FNWV01000003">
    <property type="protein sequence ID" value="SEH52860.1"/>
    <property type="molecule type" value="Genomic_DNA"/>
</dbReference>
<dbReference type="InterPro" id="IPR016667">
    <property type="entry name" value="Caps_polysacc_synth_CpsB/CapC"/>
</dbReference>
<dbReference type="PANTHER" id="PTHR39181:SF1">
    <property type="entry name" value="TYROSINE-PROTEIN PHOSPHATASE YWQE"/>
    <property type="match status" value="1"/>
</dbReference>
<dbReference type="GO" id="GO:0004725">
    <property type="term" value="F:protein tyrosine phosphatase activity"/>
    <property type="evidence" value="ECO:0007669"/>
    <property type="project" value="UniProtKB-EC"/>
</dbReference>
<dbReference type="Proteomes" id="UP000183190">
    <property type="component" value="Unassembled WGS sequence"/>
</dbReference>
<name>A0A1H6IU54_RUMFL</name>
<reference evidence="6 7" key="1">
    <citation type="submission" date="2016-10" db="EMBL/GenBank/DDBJ databases">
        <authorList>
            <person name="de Groot N.N."/>
        </authorList>
    </citation>
    <scope>NUCLEOTIDE SEQUENCE [LARGE SCALE GENOMIC DNA]</scope>
    <source>
        <strain evidence="6 7">YAD2003</strain>
    </source>
</reference>
<evidence type="ECO:0000256" key="4">
    <source>
        <dbReference type="ARBA" id="ARBA00022912"/>
    </source>
</evidence>
<organism evidence="6 7">
    <name type="scientific">Ruminococcus flavefaciens</name>
    <dbReference type="NCBI Taxonomy" id="1265"/>
    <lineage>
        <taxon>Bacteria</taxon>
        <taxon>Bacillati</taxon>
        <taxon>Bacillota</taxon>
        <taxon>Clostridia</taxon>
        <taxon>Eubacteriales</taxon>
        <taxon>Oscillospiraceae</taxon>
        <taxon>Ruminococcus</taxon>
    </lineage>
</organism>
<keyword evidence="3" id="KW-0378">Hydrolase</keyword>
<protein>
    <recommendedName>
        <fullName evidence="2">protein-tyrosine-phosphatase</fullName>
        <ecNumber evidence="2">3.1.3.48</ecNumber>
    </recommendedName>
</protein>
<evidence type="ECO:0000256" key="5">
    <source>
        <dbReference type="ARBA" id="ARBA00051722"/>
    </source>
</evidence>
<dbReference type="Pfam" id="PF19567">
    <property type="entry name" value="CpsB_CapC"/>
    <property type="match status" value="1"/>
</dbReference>
<gene>
    <name evidence="6" type="ORF">SAMN02910265_01284</name>
</gene>
<dbReference type="GO" id="GO:0030145">
    <property type="term" value="F:manganese ion binding"/>
    <property type="evidence" value="ECO:0007669"/>
    <property type="project" value="InterPro"/>
</dbReference>
<dbReference type="RefSeq" id="WP_242872839.1">
    <property type="nucleotide sequence ID" value="NZ_FNWV01000003.1"/>
</dbReference>
<accession>A0A1H6IU54</accession>
<evidence type="ECO:0000256" key="2">
    <source>
        <dbReference type="ARBA" id="ARBA00013064"/>
    </source>
</evidence>
<dbReference type="InterPro" id="IPR016195">
    <property type="entry name" value="Pol/histidinol_Pase-like"/>
</dbReference>
<evidence type="ECO:0000256" key="1">
    <source>
        <dbReference type="ARBA" id="ARBA00005750"/>
    </source>
</evidence>